<feature type="transmembrane region" description="Helical" evidence="5">
    <location>
        <begin position="26"/>
        <end position="46"/>
    </location>
</feature>
<dbReference type="Pfam" id="PF04893">
    <property type="entry name" value="Yip1"/>
    <property type="match status" value="1"/>
</dbReference>
<keyword evidence="8" id="KW-1185">Reference proteome</keyword>
<keyword evidence="4 5" id="KW-0472">Membrane</keyword>
<sequence>MPLQALALLWLQPRAAYRLVMASRPGNSSVLLYVVAWYLSWLEHWLTSAMPSLLVALGVILLPLFAVLLLYFQGWVLRQVGRWLDGSGDPLGARVAISWGGVPVTLATLFGIIGYFFWGEQLLWIEQMQWPGNPLVLLVSLLPLVFGIYSLFTTSIMLGEANGFSAWRGLATLLLSLVLILIAAAFLAVLVSVLVLLLR</sequence>
<dbReference type="STRING" id="584787.GCA_001247655_04010"/>
<dbReference type="EMBL" id="RJUL01000006">
    <property type="protein sequence ID" value="ROQ24946.1"/>
    <property type="molecule type" value="Genomic_DNA"/>
</dbReference>
<dbReference type="Proteomes" id="UP000268033">
    <property type="component" value="Unassembled WGS sequence"/>
</dbReference>
<proteinExistence type="predicted"/>
<dbReference type="GO" id="GO:0016020">
    <property type="term" value="C:membrane"/>
    <property type="evidence" value="ECO:0007669"/>
    <property type="project" value="UniProtKB-SubCell"/>
</dbReference>
<evidence type="ECO:0000256" key="3">
    <source>
        <dbReference type="ARBA" id="ARBA00022989"/>
    </source>
</evidence>
<evidence type="ECO:0000256" key="2">
    <source>
        <dbReference type="ARBA" id="ARBA00022692"/>
    </source>
</evidence>
<evidence type="ECO:0000313" key="7">
    <source>
        <dbReference type="EMBL" id="ROQ24946.1"/>
    </source>
</evidence>
<reference evidence="7 8" key="1">
    <citation type="submission" date="2018-11" db="EMBL/GenBank/DDBJ databases">
        <title>Genomic Encyclopedia of Type Strains, Phase IV (KMG-IV): sequencing the most valuable type-strain genomes for metagenomic binning, comparative biology and taxonomic classification.</title>
        <authorList>
            <person name="Goeker M."/>
        </authorList>
    </citation>
    <scope>NUCLEOTIDE SEQUENCE [LARGE SCALE GENOMIC DNA]</scope>
    <source>
        <strain evidence="7 8">DSM 21945</strain>
    </source>
</reference>
<evidence type="ECO:0000256" key="1">
    <source>
        <dbReference type="ARBA" id="ARBA00004141"/>
    </source>
</evidence>
<organism evidence="7 8">
    <name type="scientific">Gallaecimonas pentaromativorans</name>
    <dbReference type="NCBI Taxonomy" id="584787"/>
    <lineage>
        <taxon>Bacteria</taxon>
        <taxon>Pseudomonadati</taxon>
        <taxon>Pseudomonadota</taxon>
        <taxon>Gammaproteobacteria</taxon>
        <taxon>Enterobacterales</taxon>
        <taxon>Gallaecimonadaceae</taxon>
        <taxon>Gallaecimonas</taxon>
    </lineage>
</organism>
<comment type="subcellular location">
    <subcellularLocation>
        <location evidence="1">Membrane</location>
        <topology evidence="1">Multi-pass membrane protein</topology>
    </subcellularLocation>
</comment>
<keyword evidence="3 5" id="KW-1133">Transmembrane helix</keyword>
<feature type="transmembrane region" description="Helical" evidence="5">
    <location>
        <begin position="53"/>
        <end position="76"/>
    </location>
</feature>
<feature type="transmembrane region" description="Helical" evidence="5">
    <location>
        <begin position="96"/>
        <end position="118"/>
    </location>
</feature>
<protein>
    <submittedName>
        <fullName evidence="7">Yip1-like protein</fullName>
    </submittedName>
</protein>
<dbReference type="RefSeq" id="WP_050659465.1">
    <property type="nucleotide sequence ID" value="NZ_JBLXAC010000006.1"/>
</dbReference>
<gene>
    <name evidence="7" type="ORF">EDC28_106194</name>
</gene>
<comment type="caution">
    <text evidence="7">The sequence shown here is derived from an EMBL/GenBank/DDBJ whole genome shotgun (WGS) entry which is preliminary data.</text>
</comment>
<dbReference type="InterPro" id="IPR006977">
    <property type="entry name" value="Yip1_dom"/>
</dbReference>
<feature type="transmembrane region" description="Helical" evidence="5">
    <location>
        <begin position="130"/>
        <end position="152"/>
    </location>
</feature>
<dbReference type="AlphaFoldDB" id="A0A3N1PK80"/>
<accession>A0A3N1PK80</accession>
<name>A0A3N1PK80_9GAMM</name>
<keyword evidence="2 5" id="KW-0812">Transmembrane</keyword>
<evidence type="ECO:0000313" key="8">
    <source>
        <dbReference type="Proteomes" id="UP000268033"/>
    </source>
</evidence>
<evidence type="ECO:0000256" key="4">
    <source>
        <dbReference type="ARBA" id="ARBA00023136"/>
    </source>
</evidence>
<feature type="transmembrane region" description="Helical" evidence="5">
    <location>
        <begin position="172"/>
        <end position="198"/>
    </location>
</feature>
<dbReference type="OrthoDB" id="2987623at2"/>
<feature type="domain" description="Yip1" evidence="6">
    <location>
        <begin position="9"/>
        <end position="185"/>
    </location>
</feature>
<evidence type="ECO:0000256" key="5">
    <source>
        <dbReference type="SAM" id="Phobius"/>
    </source>
</evidence>
<evidence type="ECO:0000259" key="6">
    <source>
        <dbReference type="Pfam" id="PF04893"/>
    </source>
</evidence>